<accession>A0A7L5E0Y3</accession>
<dbReference type="Proteomes" id="UP000503278">
    <property type="component" value="Chromosome"/>
</dbReference>
<keyword evidence="2" id="KW-1185">Reference proteome</keyword>
<dbReference type="RefSeq" id="WP_169608840.1">
    <property type="nucleotide sequence ID" value="NZ_CP051682.1"/>
</dbReference>
<protein>
    <submittedName>
        <fullName evidence="1">S1/P1 Nuclease</fullName>
    </submittedName>
</protein>
<proteinExistence type="predicted"/>
<dbReference type="CDD" id="cd10981">
    <property type="entry name" value="ZnPC_S1P1"/>
    <property type="match status" value="1"/>
</dbReference>
<organism evidence="1 2">
    <name type="scientific">Mucilaginibacter robiniae</name>
    <dbReference type="NCBI Taxonomy" id="2728022"/>
    <lineage>
        <taxon>Bacteria</taxon>
        <taxon>Pseudomonadati</taxon>
        <taxon>Bacteroidota</taxon>
        <taxon>Sphingobacteriia</taxon>
        <taxon>Sphingobacteriales</taxon>
        <taxon>Sphingobacteriaceae</taxon>
        <taxon>Mucilaginibacter</taxon>
    </lineage>
</organism>
<gene>
    <name evidence="1" type="ORF">HH214_14665</name>
</gene>
<reference evidence="1 2" key="1">
    <citation type="submission" date="2020-04" db="EMBL/GenBank/DDBJ databases">
        <title>Genome sequencing of novel species.</title>
        <authorList>
            <person name="Heo J."/>
            <person name="Kim S.-J."/>
            <person name="Kim J.-S."/>
            <person name="Hong S.-B."/>
            <person name="Kwon S.-W."/>
        </authorList>
    </citation>
    <scope>NUCLEOTIDE SEQUENCE [LARGE SCALE GENOMIC DNA]</scope>
    <source>
        <strain evidence="1 2">F39-2</strain>
    </source>
</reference>
<evidence type="ECO:0000313" key="2">
    <source>
        <dbReference type="Proteomes" id="UP000503278"/>
    </source>
</evidence>
<name>A0A7L5E0Y3_9SPHI</name>
<dbReference type="AlphaFoldDB" id="A0A7L5E0Y3"/>
<dbReference type="KEGG" id="mrob:HH214_14665"/>
<dbReference type="Gene3D" id="1.10.575.10">
    <property type="entry name" value="P1 Nuclease"/>
    <property type="match status" value="1"/>
</dbReference>
<sequence>MQRIFLLWLSIILLLCCSSWGFYAHYRLNRLAIFTLPKGMAGFYEANREYLTAEAISPDRRRYVDSTEAAHHFFNADHYGRDPFHTVPQKWNDAAKKYTADTLNKYGTLPWAIQYQYYKLVAAFKAHDTSAILHHSVYLGHYVADACVPLHLTQNYDGQLTHQAGVHALWESRLPEQFGNQYNWYAGKAHYLENPLWQAFIICRGSFKCADTVLRTEHKLHLTFPDSLKYALMQRGNRKVKDYSVAYCKAYNQALHGMVQRRLRTAILNIGSYWFSAWVDAGQPNLNKLIVSPPSAADRAAIIREENLYKAGKIAPLPDYGLINKTLEGKGTLREN</sequence>
<dbReference type="InterPro" id="IPR008947">
    <property type="entry name" value="PLipase_C/P1_nuclease_dom_sf"/>
</dbReference>
<dbReference type="SUPFAM" id="SSF48537">
    <property type="entry name" value="Phospholipase C/P1 nuclease"/>
    <property type="match status" value="1"/>
</dbReference>
<dbReference type="GO" id="GO:0016788">
    <property type="term" value="F:hydrolase activity, acting on ester bonds"/>
    <property type="evidence" value="ECO:0007669"/>
    <property type="project" value="InterPro"/>
</dbReference>
<dbReference type="EMBL" id="CP051682">
    <property type="protein sequence ID" value="QJD97022.1"/>
    <property type="molecule type" value="Genomic_DNA"/>
</dbReference>
<evidence type="ECO:0000313" key="1">
    <source>
        <dbReference type="EMBL" id="QJD97022.1"/>
    </source>
</evidence>